<sequence length="473" mass="52637">MKRWFMRTLLVLIAAAGSSMFSPRLSAPTQGGSTQEPMPQLPVLSFPYSAATASSFTSVKLYNPVTEAAPAFASDAAAADGALAKHEPLSGAYLGMLGADKRVGFQFERIESVYGRKHAIYLTYVGWRKLQTDTNTYFPKRVADRVKALGGALQIGWEPRYGLNDVQDDEYVRRFAREAKESGIPIFLRYASEMNGPWVPWHGDPKLFIEKFRLIHRIMAEEAPNVAMVWAPNSVPAANIDEYYPGDDAVDWVGFSLYTGPTTFEDKLDLDSSLLDTFAPLYAKYSKKPIMISEGAVVHTLLPDNTSYTEWAVGQLDELYAYLPRLFPQVKAFTYFNNARARSERANSKYVYDLGENAAMDAAYQQHIQSPLFLSQVRQGMAAPGAVRYEPLEAGSGLPAGRHELLAYTRLKDGAMPHAFALYRSDGQLLDVSYERPWRLQVDISADEALRPVYAVAFDNTLAPMAVQEISAK</sequence>
<dbReference type="SUPFAM" id="SSF51445">
    <property type="entry name" value="(Trans)glycosidases"/>
    <property type="match status" value="1"/>
</dbReference>
<feature type="domain" description="GH26" evidence="6">
    <location>
        <begin position="32"/>
        <end position="355"/>
    </location>
</feature>
<dbReference type="Proteomes" id="UP001589776">
    <property type="component" value="Unassembled WGS sequence"/>
</dbReference>
<evidence type="ECO:0000256" key="2">
    <source>
        <dbReference type="ARBA" id="ARBA00022801"/>
    </source>
</evidence>
<dbReference type="Pfam" id="PF02156">
    <property type="entry name" value="Glyco_hydro_26"/>
    <property type="match status" value="1"/>
</dbReference>
<dbReference type="EMBL" id="JBHLWN010000077">
    <property type="protein sequence ID" value="MFC0214973.1"/>
    <property type="molecule type" value="Genomic_DNA"/>
</dbReference>
<evidence type="ECO:0000313" key="8">
    <source>
        <dbReference type="Proteomes" id="UP001589776"/>
    </source>
</evidence>
<dbReference type="InterPro" id="IPR017853">
    <property type="entry name" value="GH"/>
</dbReference>
<organism evidence="7 8">
    <name type="scientific">Paenibacillus chartarius</name>
    <dbReference type="NCBI Taxonomy" id="747481"/>
    <lineage>
        <taxon>Bacteria</taxon>
        <taxon>Bacillati</taxon>
        <taxon>Bacillota</taxon>
        <taxon>Bacilli</taxon>
        <taxon>Bacillales</taxon>
        <taxon>Paenibacillaceae</taxon>
        <taxon>Paenibacillus</taxon>
    </lineage>
</organism>
<proteinExistence type="inferred from homology"/>
<evidence type="ECO:0000256" key="3">
    <source>
        <dbReference type="ARBA" id="ARBA00023295"/>
    </source>
</evidence>
<keyword evidence="2 4" id="KW-0378">Hydrolase</keyword>
<keyword evidence="5" id="KW-0732">Signal</keyword>
<protein>
    <submittedName>
        <fullName evidence="7">Glycoside hydrolase family 26 protein</fullName>
    </submittedName>
</protein>
<dbReference type="PANTHER" id="PTHR40079:SF4">
    <property type="entry name" value="GH26 DOMAIN-CONTAINING PROTEIN-RELATED"/>
    <property type="match status" value="1"/>
</dbReference>
<accession>A0ABV6DQP9</accession>
<dbReference type="InterPro" id="IPR022790">
    <property type="entry name" value="GH26_dom"/>
</dbReference>
<dbReference type="PROSITE" id="PS51764">
    <property type="entry name" value="GH26"/>
    <property type="match status" value="1"/>
</dbReference>
<evidence type="ECO:0000256" key="5">
    <source>
        <dbReference type="SAM" id="SignalP"/>
    </source>
</evidence>
<dbReference type="GO" id="GO:0016787">
    <property type="term" value="F:hydrolase activity"/>
    <property type="evidence" value="ECO:0007669"/>
    <property type="project" value="UniProtKB-KW"/>
</dbReference>
<keyword evidence="3 4" id="KW-0326">Glycosidase</keyword>
<dbReference type="RefSeq" id="WP_377472412.1">
    <property type="nucleotide sequence ID" value="NZ_JBHLWN010000077.1"/>
</dbReference>
<comment type="similarity">
    <text evidence="1 4">Belongs to the glycosyl hydrolase 26 family.</text>
</comment>
<comment type="caution">
    <text evidence="7">The sequence shown here is derived from an EMBL/GenBank/DDBJ whole genome shotgun (WGS) entry which is preliminary data.</text>
</comment>
<dbReference type="InterPro" id="IPR000805">
    <property type="entry name" value="Glyco_hydro_26"/>
</dbReference>
<evidence type="ECO:0000256" key="4">
    <source>
        <dbReference type="PROSITE-ProRule" id="PRU01100"/>
    </source>
</evidence>
<evidence type="ECO:0000313" key="7">
    <source>
        <dbReference type="EMBL" id="MFC0214973.1"/>
    </source>
</evidence>
<feature type="active site" description="Proton donor" evidence="4">
    <location>
        <position position="193"/>
    </location>
</feature>
<evidence type="ECO:0000256" key="1">
    <source>
        <dbReference type="ARBA" id="ARBA00007754"/>
    </source>
</evidence>
<feature type="chain" id="PRO_5045533639" evidence="5">
    <location>
        <begin position="28"/>
        <end position="473"/>
    </location>
</feature>
<name>A0ABV6DQP9_9BACL</name>
<keyword evidence="8" id="KW-1185">Reference proteome</keyword>
<feature type="active site" description="Nucleophile" evidence="4">
    <location>
        <position position="294"/>
    </location>
</feature>
<dbReference type="PANTHER" id="PTHR40079">
    <property type="entry name" value="MANNAN ENDO-1,4-BETA-MANNOSIDASE E-RELATED"/>
    <property type="match status" value="1"/>
</dbReference>
<feature type="signal peptide" evidence="5">
    <location>
        <begin position="1"/>
        <end position="27"/>
    </location>
</feature>
<reference evidence="7 8" key="1">
    <citation type="submission" date="2024-09" db="EMBL/GenBank/DDBJ databases">
        <authorList>
            <person name="Sun Q."/>
            <person name="Mori K."/>
        </authorList>
    </citation>
    <scope>NUCLEOTIDE SEQUENCE [LARGE SCALE GENOMIC DNA]</scope>
    <source>
        <strain evidence="7 8">CCM 7759</strain>
    </source>
</reference>
<evidence type="ECO:0000259" key="6">
    <source>
        <dbReference type="PROSITE" id="PS51764"/>
    </source>
</evidence>
<gene>
    <name evidence="7" type="ORF">ACFFK0_21415</name>
</gene>
<dbReference type="Gene3D" id="3.20.20.80">
    <property type="entry name" value="Glycosidases"/>
    <property type="match status" value="1"/>
</dbReference>